<dbReference type="InterPro" id="IPR005653">
    <property type="entry name" value="OstA-like_N"/>
</dbReference>
<dbReference type="GO" id="GO:0030288">
    <property type="term" value="C:outer membrane-bounded periplasmic space"/>
    <property type="evidence" value="ECO:0007669"/>
    <property type="project" value="TreeGrafter"/>
</dbReference>
<dbReference type="Gene3D" id="2.60.450.10">
    <property type="entry name" value="Lipopolysaccharide (LPS) transport protein A like domain"/>
    <property type="match status" value="2"/>
</dbReference>
<dbReference type="PANTHER" id="PTHR36504:SF1">
    <property type="entry name" value="LIPOPOLYSACCHARIDE EXPORT SYSTEM PROTEIN LPTA"/>
    <property type="match status" value="1"/>
</dbReference>
<name>A0A1I7NHQ3_9BACT</name>
<reference evidence="5" key="1">
    <citation type="submission" date="2016-10" db="EMBL/GenBank/DDBJ databases">
        <authorList>
            <person name="Varghese N."/>
            <person name="Submissions S."/>
        </authorList>
    </citation>
    <scope>NUCLEOTIDE SEQUENCE [LARGE SCALE GENOMIC DNA]</scope>
    <source>
        <strain evidence="5">DSM 14807</strain>
    </source>
</reference>
<dbReference type="STRING" id="1393122.SAMN05660895_1896"/>
<dbReference type="InterPro" id="IPR052037">
    <property type="entry name" value="LPS_export_LptA"/>
</dbReference>
<dbReference type="Pfam" id="PF13100">
    <property type="entry name" value="OstA_2"/>
    <property type="match status" value="1"/>
</dbReference>
<dbReference type="PROSITE" id="PS51257">
    <property type="entry name" value="PROKAR_LIPOPROTEIN"/>
    <property type="match status" value="1"/>
</dbReference>
<keyword evidence="1 2" id="KW-0732">Signal</keyword>
<feature type="domain" description="Organic solvent tolerance-like N-terminal" evidence="3">
    <location>
        <begin position="41"/>
        <end position="195"/>
    </location>
</feature>
<accession>A0A1I7NHQ3</accession>
<gene>
    <name evidence="4" type="ORF">SAMN05660895_1896</name>
</gene>
<keyword evidence="5" id="KW-1185">Reference proteome</keyword>
<evidence type="ECO:0000256" key="2">
    <source>
        <dbReference type="SAM" id="SignalP"/>
    </source>
</evidence>
<sequence>MPFAMNRIISIGLIAWMGCIGLSRSAYAQQPAARSDSVKIIYIIHADSLIGIQKKDSDITKLMGHVMLQQGNTLFSCDSAYKNNTINVVDAYGHIHINQADSVHAYGDYLHYLGNEKLATLSGHVRLQDAQMTLYTETLTYDLNKHVAQYQQGGRLVSQQTTLTSQSATYYTDLHQAFFQHRVKLKDPQYTLSTDTLVYHTDTHTAYFVAPTVIHLQDSATVIHTRDGYYNTDLGEAMFASRSVISDSSQMTTADSLFYVREKGIGMAKGNVIWRDTSRKVTVVAGYAETHDQTHTLLATQQPVLIYEMKNDTLYTAADTLFSGIIPRTDAMLHHADSAQQDSSEIRYFSAFHHVRIYSDSLQAVADSMYYSFADSTFRFYIQPVVWIGDYQLSGDSIYLSTQNQQAKELQLIENAIIVNQIGKGMFNQVKGRTIYGYFHDNHLDWMHVNGNAESIYYVQDDTGAFIGINKVSCGVIDIYFRDQKVYRVAFRDEPSGSMSPIKNANLQEYFLRNFSWQIDRRPHSREELLPASHPVWNFLQVYKNMP</sequence>
<dbReference type="Proteomes" id="UP000199537">
    <property type="component" value="Unassembled WGS sequence"/>
</dbReference>
<dbReference type="OrthoDB" id="9805931at2"/>
<dbReference type="GO" id="GO:0009279">
    <property type="term" value="C:cell outer membrane"/>
    <property type="evidence" value="ECO:0007669"/>
    <property type="project" value="TreeGrafter"/>
</dbReference>
<organism evidence="4 5">
    <name type="scientific">Thermoflavifilum thermophilum</name>
    <dbReference type="NCBI Taxonomy" id="1393122"/>
    <lineage>
        <taxon>Bacteria</taxon>
        <taxon>Pseudomonadati</taxon>
        <taxon>Bacteroidota</taxon>
        <taxon>Chitinophagia</taxon>
        <taxon>Chitinophagales</taxon>
        <taxon>Chitinophagaceae</taxon>
        <taxon>Thermoflavifilum</taxon>
    </lineage>
</organism>
<dbReference type="PANTHER" id="PTHR36504">
    <property type="entry name" value="LIPOPOLYSACCHARIDE EXPORT SYSTEM PROTEIN LPTA"/>
    <property type="match status" value="1"/>
</dbReference>
<feature type="signal peptide" evidence="2">
    <location>
        <begin position="1"/>
        <end position="28"/>
    </location>
</feature>
<evidence type="ECO:0000313" key="5">
    <source>
        <dbReference type="Proteomes" id="UP000199537"/>
    </source>
</evidence>
<evidence type="ECO:0000256" key="1">
    <source>
        <dbReference type="ARBA" id="ARBA00022729"/>
    </source>
</evidence>
<feature type="chain" id="PRO_5011579208" evidence="2">
    <location>
        <begin position="29"/>
        <end position="547"/>
    </location>
</feature>
<dbReference type="GO" id="GO:0017089">
    <property type="term" value="F:glycolipid transfer activity"/>
    <property type="evidence" value="ECO:0007669"/>
    <property type="project" value="TreeGrafter"/>
</dbReference>
<proteinExistence type="predicted"/>
<protein>
    <submittedName>
        <fullName evidence="4">Lipopolysaccharide export system protein LptA</fullName>
    </submittedName>
</protein>
<dbReference type="EMBL" id="FPCJ01000001">
    <property type="protein sequence ID" value="SFV34076.1"/>
    <property type="molecule type" value="Genomic_DNA"/>
</dbReference>
<evidence type="ECO:0000313" key="4">
    <source>
        <dbReference type="EMBL" id="SFV34076.1"/>
    </source>
</evidence>
<evidence type="ECO:0000259" key="3">
    <source>
        <dbReference type="Pfam" id="PF13100"/>
    </source>
</evidence>
<dbReference type="GO" id="GO:0015920">
    <property type="term" value="P:lipopolysaccharide transport"/>
    <property type="evidence" value="ECO:0007669"/>
    <property type="project" value="TreeGrafter"/>
</dbReference>
<dbReference type="AlphaFoldDB" id="A0A1I7NHQ3"/>